<proteinExistence type="predicted"/>
<dbReference type="PANTHER" id="PTHR30404">
    <property type="entry name" value="N-ACETYLMURAMOYL-L-ALANINE AMIDASE"/>
    <property type="match status" value="1"/>
</dbReference>
<feature type="domain" description="SH3b" evidence="4">
    <location>
        <begin position="30"/>
        <end position="93"/>
    </location>
</feature>
<dbReference type="CDD" id="cd02696">
    <property type="entry name" value="MurNAc-LAA"/>
    <property type="match status" value="1"/>
</dbReference>
<dbReference type="AlphaFoldDB" id="A0A3Q8X3Z6"/>
<evidence type="ECO:0000256" key="1">
    <source>
        <dbReference type="ARBA" id="ARBA00022801"/>
    </source>
</evidence>
<feature type="compositionally biased region" description="Low complexity" evidence="3">
    <location>
        <begin position="101"/>
        <end position="118"/>
    </location>
</feature>
<dbReference type="OrthoDB" id="9806267at2"/>
<dbReference type="GO" id="GO:0071555">
    <property type="term" value="P:cell wall organization"/>
    <property type="evidence" value="ECO:0007669"/>
    <property type="project" value="UniProtKB-KW"/>
</dbReference>
<keyword evidence="1 5" id="KW-0378">Hydrolase</keyword>
<gene>
    <name evidence="5" type="ORF">EJC50_08315</name>
</gene>
<dbReference type="InterPro" id="IPR050695">
    <property type="entry name" value="N-acetylmuramoyl_amidase_3"/>
</dbReference>
<dbReference type="GO" id="GO:0030288">
    <property type="term" value="C:outer membrane-bounded periplasmic space"/>
    <property type="evidence" value="ECO:0007669"/>
    <property type="project" value="TreeGrafter"/>
</dbReference>
<dbReference type="InterPro" id="IPR036028">
    <property type="entry name" value="SH3-like_dom_sf"/>
</dbReference>
<dbReference type="KEGG" id="palb:EJC50_08315"/>
<evidence type="ECO:0000259" key="4">
    <source>
        <dbReference type="PROSITE" id="PS51781"/>
    </source>
</evidence>
<keyword evidence="2" id="KW-0961">Cell wall biogenesis/degradation</keyword>
<feature type="region of interest" description="Disordered" evidence="3">
    <location>
        <begin position="95"/>
        <end position="118"/>
    </location>
</feature>
<evidence type="ECO:0000313" key="5">
    <source>
        <dbReference type="EMBL" id="AZN39650.1"/>
    </source>
</evidence>
<evidence type="ECO:0000256" key="3">
    <source>
        <dbReference type="SAM" id="MobiDB-lite"/>
    </source>
</evidence>
<dbReference type="InterPro" id="IPR002508">
    <property type="entry name" value="MurNAc-LAA_cat"/>
</dbReference>
<dbReference type="PANTHER" id="PTHR30404:SF0">
    <property type="entry name" value="N-ACETYLMURAMOYL-L-ALANINE AMIDASE AMIC"/>
    <property type="match status" value="1"/>
</dbReference>
<dbReference type="GO" id="GO:0009253">
    <property type="term" value="P:peptidoglycan catabolic process"/>
    <property type="evidence" value="ECO:0007669"/>
    <property type="project" value="InterPro"/>
</dbReference>
<reference evidence="6" key="1">
    <citation type="submission" date="2018-12" db="EMBL/GenBank/DDBJ databases">
        <title>Genome sequence of Peanibacillus sp.</title>
        <authorList>
            <person name="Subramani G."/>
            <person name="Srinivasan S."/>
            <person name="Kim M.K."/>
        </authorList>
    </citation>
    <scope>NUCLEOTIDE SEQUENCE [LARGE SCALE GENOMIC DNA]</scope>
    <source>
        <strain evidence="6">18JY67-1</strain>
    </source>
</reference>
<dbReference type="Pfam" id="PF08239">
    <property type="entry name" value="SH3_3"/>
    <property type="match status" value="2"/>
</dbReference>
<dbReference type="GO" id="GO:0008745">
    <property type="term" value="F:N-acetylmuramoyl-L-alanine amidase activity"/>
    <property type="evidence" value="ECO:0007669"/>
    <property type="project" value="InterPro"/>
</dbReference>
<evidence type="ECO:0000256" key="2">
    <source>
        <dbReference type="ARBA" id="ARBA00023316"/>
    </source>
</evidence>
<feature type="domain" description="SH3b" evidence="4">
    <location>
        <begin position="116"/>
        <end position="181"/>
    </location>
</feature>
<protein>
    <submittedName>
        <fullName evidence="5">Cell wall hydrolase</fullName>
    </submittedName>
</protein>
<dbReference type="SUPFAM" id="SSF50044">
    <property type="entry name" value="SH3-domain"/>
    <property type="match status" value="1"/>
</dbReference>
<dbReference type="Proteomes" id="UP000272528">
    <property type="component" value="Chromosome"/>
</dbReference>
<dbReference type="SMART" id="SM00287">
    <property type="entry name" value="SH3b"/>
    <property type="match status" value="2"/>
</dbReference>
<dbReference type="SMART" id="SM00646">
    <property type="entry name" value="Ami_3"/>
    <property type="match status" value="1"/>
</dbReference>
<dbReference type="Gene3D" id="2.30.30.40">
    <property type="entry name" value="SH3 Domains"/>
    <property type="match status" value="2"/>
</dbReference>
<dbReference type="RefSeq" id="WP_126014435.1">
    <property type="nucleotide sequence ID" value="NZ_CP034437.1"/>
</dbReference>
<sequence length="369" mass="39099">MRKLISLAIIMILVVGSLGMTMAAATSKFPYQAKVNTTAMNVRSEPSLQASVVGQLESGDVVTVTDEESDGWVQVKKNKLTGWAAGYLLRKLDSSGKPENASAASSPPTSGTVSTSSGSTVTVLTESLRIRSGPGTSYKVVGSLAQGEQVTINGSEGSWLKIKTTAKVSGWVSKQYVGKGAPLSAQSSSRGLRGKLIVVDAGHGGNDPGMIGTTQDTKEKTLTLSTANYLKQELVRLGARVIMTRTTDVKPELSERVRISESANADAFVSIHYNSSVKKSTGTLTFFYSEKKDRPLAQAVEAELRQGTGLRSNGVSFGDLYVLRENNTVATLVELGFLSNPKDESLVRGSSYQKKAAAAIARGLADYFG</sequence>
<evidence type="ECO:0000313" key="6">
    <source>
        <dbReference type="Proteomes" id="UP000272528"/>
    </source>
</evidence>
<accession>A0A3Q8X3Z6</accession>
<dbReference type="PROSITE" id="PS51781">
    <property type="entry name" value="SH3B"/>
    <property type="match status" value="2"/>
</dbReference>
<dbReference type="Pfam" id="PF01520">
    <property type="entry name" value="Amidase_3"/>
    <property type="match status" value="1"/>
</dbReference>
<keyword evidence="6" id="KW-1185">Reference proteome</keyword>
<name>A0A3Q8X3Z6_9BACL</name>
<dbReference type="EMBL" id="CP034437">
    <property type="protein sequence ID" value="AZN39650.1"/>
    <property type="molecule type" value="Genomic_DNA"/>
</dbReference>
<dbReference type="Gene3D" id="3.40.630.40">
    <property type="entry name" value="Zn-dependent exopeptidases"/>
    <property type="match status" value="1"/>
</dbReference>
<dbReference type="InterPro" id="IPR003646">
    <property type="entry name" value="SH3-like_bac-type"/>
</dbReference>
<organism evidence="5 6">
    <name type="scientific">Paenibacillus albus</name>
    <dbReference type="NCBI Taxonomy" id="2495582"/>
    <lineage>
        <taxon>Bacteria</taxon>
        <taxon>Bacillati</taxon>
        <taxon>Bacillota</taxon>
        <taxon>Bacilli</taxon>
        <taxon>Bacillales</taxon>
        <taxon>Paenibacillaceae</taxon>
        <taxon>Paenibacillus</taxon>
    </lineage>
</organism>
<dbReference type="SUPFAM" id="SSF53187">
    <property type="entry name" value="Zn-dependent exopeptidases"/>
    <property type="match status" value="1"/>
</dbReference>